<organism evidence="3 4">
    <name type="scientific">Solirubrobacter phytolaccae</name>
    <dbReference type="NCBI Taxonomy" id="1404360"/>
    <lineage>
        <taxon>Bacteria</taxon>
        <taxon>Bacillati</taxon>
        <taxon>Actinomycetota</taxon>
        <taxon>Thermoleophilia</taxon>
        <taxon>Solirubrobacterales</taxon>
        <taxon>Solirubrobacteraceae</taxon>
        <taxon>Solirubrobacter</taxon>
    </lineage>
</organism>
<dbReference type="Gene3D" id="3.20.20.450">
    <property type="entry name" value="EAL domain"/>
    <property type="match status" value="1"/>
</dbReference>
<proteinExistence type="predicted"/>
<evidence type="ECO:0000259" key="2">
    <source>
        <dbReference type="PROSITE" id="PS51833"/>
    </source>
</evidence>
<comment type="caution">
    <text evidence="3">The sequence shown here is derived from an EMBL/GenBank/DDBJ whole genome shotgun (WGS) entry which is preliminary data.</text>
</comment>
<gene>
    <name evidence="3" type="ORF">OJ997_10170</name>
</gene>
<dbReference type="PROSITE" id="PS51833">
    <property type="entry name" value="HDOD"/>
    <property type="match status" value="1"/>
</dbReference>
<dbReference type="RefSeq" id="WP_270024971.1">
    <property type="nucleotide sequence ID" value="NZ_JAPDDP010000014.1"/>
</dbReference>
<feature type="domain" description="HDOD" evidence="2">
    <location>
        <begin position="296"/>
        <end position="483"/>
    </location>
</feature>
<keyword evidence="1" id="KW-0175">Coiled coil</keyword>
<dbReference type="InterPro" id="IPR052340">
    <property type="entry name" value="RNase_Y/CdgJ"/>
</dbReference>
<dbReference type="SUPFAM" id="SSF109604">
    <property type="entry name" value="HD-domain/PDEase-like"/>
    <property type="match status" value="1"/>
</dbReference>
<feature type="coiled-coil region" evidence="1">
    <location>
        <begin position="23"/>
        <end position="50"/>
    </location>
</feature>
<dbReference type="Pfam" id="PF08668">
    <property type="entry name" value="HDOD"/>
    <property type="match status" value="1"/>
</dbReference>
<reference evidence="3" key="1">
    <citation type="submission" date="2022-10" db="EMBL/GenBank/DDBJ databases">
        <title>The WGS of Solirubrobacter phytolaccae KCTC 29190.</title>
        <authorList>
            <person name="Jiang Z."/>
        </authorList>
    </citation>
    <scope>NUCLEOTIDE SEQUENCE</scope>
    <source>
        <strain evidence="3">KCTC 29190</strain>
    </source>
</reference>
<evidence type="ECO:0000313" key="4">
    <source>
        <dbReference type="Proteomes" id="UP001147653"/>
    </source>
</evidence>
<dbReference type="EMBL" id="JAPDDP010000014">
    <property type="protein sequence ID" value="MDA0180657.1"/>
    <property type="molecule type" value="Genomic_DNA"/>
</dbReference>
<dbReference type="SUPFAM" id="SSF141868">
    <property type="entry name" value="EAL domain-like"/>
    <property type="match status" value="1"/>
</dbReference>
<protein>
    <submittedName>
        <fullName evidence="3">HDOD domain-containing protein</fullName>
    </submittedName>
</protein>
<dbReference type="InterPro" id="IPR013976">
    <property type="entry name" value="HDOD"/>
</dbReference>
<sequence>MLVAALVIAGVLAAVLAVVGERLRRESARADAAEAEHARLIAELMRKERELAELKPFRARVEQAPDWIWTADGEGTITYANTPALPVGSTVEQPGRAGVVRRGERTVDTRSVPLDGGWLGVDRDMTEAVPARVAVVRRPVVDGRREVVGYELVGDGSVLSSFPPEELVALAAGRPLWLSLDGDPAPALAAHGLTLQLTADTSVAHARHLREAGFTLALDGYEGPSPLLDECATVKVRAEGRSDEALQALIAEPAARGLTLVATDVDDADEFTRCRVLGFSHFQGAFFARPRGGEGPGTGALASLQALGELTVSDASFEDLERIIGADVGLSLALIRHVNSAYFALPRKIDSVREALTLLGTRAVRRWATVVALTAAADVPDQVIALALLRARMCELLGANEDDRDGLFTVGLFSVADALLDAPMEQVLAALPLSDEITGALLRHEGRRGRILGTVLRYEQGRFPTDAADPADLAEAYLDALRWADDTGRWLA</sequence>
<keyword evidence="4" id="KW-1185">Reference proteome</keyword>
<dbReference type="Gene3D" id="1.10.3210.10">
    <property type="entry name" value="Hypothetical protein af1432"/>
    <property type="match status" value="1"/>
</dbReference>
<name>A0A9X3NG50_9ACTN</name>
<dbReference type="PANTHER" id="PTHR33525">
    <property type="match status" value="1"/>
</dbReference>
<accession>A0A9X3NG50</accession>
<dbReference type="Proteomes" id="UP001147653">
    <property type="component" value="Unassembled WGS sequence"/>
</dbReference>
<evidence type="ECO:0000313" key="3">
    <source>
        <dbReference type="EMBL" id="MDA0180657.1"/>
    </source>
</evidence>
<evidence type="ECO:0000256" key="1">
    <source>
        <dbReference type="SAM" id="Coils"/>
    </source>
</evidence>
<dbReference type="PANTHER" id="PTHR33525:SF4">
    <property type="entry name" value="CYCLIC DI-GMP PHOSPHODIESTERASE CDGJ"/>
    <property type="match status" value="1"/>
</dbReference>
<dbReference type="AlphaFoldDB" id="A0A9X3NG50"/>
<dbReference type="InterPro" id="IPR035919">
    <property type="entry name" value="EAL_sf"/>
</dbReference>